<keyword evidence="5 7" id="KW-0472">Membrane</keyword>
<dbReference type="Proteomes" id="UP001501563">
    <property type="component" value="Unassembled WGS sequence"/>
</dbReference>
<dbReference type="SUPFAM" id="SSF103481">
    <property type="entry name" value="Multidrug resistance efflux transporter EmrE"/>
    <property type="match status" value="2"/>
</dbReference>
<dbReference type="PANTHER" id="PTHR32322:SF2">
    <property type="entry name" value="EAMA DOMAIN-CONTAINING PROTEIN"/>
    <property type="match status" value="1"/>
</dbReference>
<evidence type="ECO:0000313" key="10">
    <source>
        <dbReference type="Proteomes" id="UP001501563"/>
    </source>
</evidence>
<organism evidence="9 10">
    <name type="scientific">Streptomyces lannensis</name>
    <dbReference type="NCBI Taxonomy" id="766498"/>
    <lineage>
        <taxon>Bacteria</taxon>
        <taxon>Bacillati</taxon>
        <taxon>Actinomycetota</taxon>
        <taxon>Actinomycetes</taxon>
        <taxon>Kitasatosporales</taxon>
        <taxon>Streptomycetaceae</taxon>
        <taxon>Streptomyces</taxon>
    </lineage>
</organism>
<evidence type="ECO:0000256" key="2">
    <source>
        <dbReference type="ARBA" id="ARBA00007362"/>
    </source>
</evidence>
<comment type="similarity">
    <text evidence="2">Belongs to the EamA transporter family.</text>
</comment>
<evidence type="ECO:0000256" key="5">
    <source>
        <dbReference type="ARBA" id="ARBA00023136"/>
    </source>
</evidence>
<feature type="transmembrane region" description="Helical" evidence="7">
    <location>
        <begin position="149"/>
        <end position="169"/>
    </location>
</feature>
<proteinExistence type="inferred from homology"/>
<accession>A0ABP7LMQ8</accession>
<comment type="caution">
    <text evidence="9">The sequence shown here is derived from an EMBL/GenBank/DDBJ whole genome shotgun (WGS) entry which is preliminary data.</text>
</comment>
<dbReference type="Pfam" id="PF00892">
    <property type="entry name" value="EamA"/>
    <property type="match status" value="2"/>
</dbReference>
<dbReference type="InterPro" id="IPR000620">
    <property type="entry name" value="EamA_dom"/>
</dbReference>
<dbReference type="PANTHER" id="PTHR32322">
    <property type="entry name" value="INNER MEMBRANE TRANSPORTER"/>
    <property type="match status" value="1"/>
</dbReference>
<evidence type="ECO:0000313" key="9">
    <source>
        <dbReference type="EMBL" id="GAA3903930.1"/>
    </source>
</evidence>
<feature type="transmembrane region" description="Helical" evidence="7">
    <location>
        <begin position="68"/>
        <end position="86"/>
    </location>
</feature>
<gene>
    <name evidence="9" type="ORF">GCM10022207_86410</name>
</gene>
<dbReference type="InterPro" id="IPR037185">
    <property type="entry name" value="EmrE-like"/>
</dbReference>
<evidence type="ECO:0000256" key="3">
    <source>
        <dbReference type="ARBA" id="ARBA00022692"/>
    </source>
</evidence>
<evidence type="ECO:0000256" key="4">
    <source>
        <dbReference type="ARBA" id="ARBA00022989"/>
    </source>
</evidence>
<evidence type="ECO:0000256" key="6">
    <source>
        <dbReference type="SAM" id="MobiDB-lite"/>
    </source>
</evidence>
<evidence type="ECO:0000256" key="7">
    <source>
        <dbReference type="SAM" id="Phobius"/>
    </source>
</evidence>
<keyword evidence="10" id="KW-1185">Reference proteome</keyword>
<feature type="region of interest" description="Disordered" evidence="6">
    <location>
        <begin position="293"/>
        <end position="317"/>
    </location>
</feature>
<feature type="transmembrane region" description="Helical" evidence="7">
    <location>
        <begin position="265"/>
        <end position="283"/>
    </location>
</feature>
<sequence>MNLLLSLAFVLCWSSGFIGAKLGAGSAPATTILMWRFLTLIVLLLAFSATRASTLTRQLTWRVVGRQSLIGLLSQSGYLLTVYYAIQLGVPSGTTALIDGVQPLVVSALAGPLLRQPVAPRQWLGLCLGAAGVATVTTADVSAGTAKTWWAYLIPFLGMFSLAAATFLGDRSSTPVAASTSMTIHSLTSAVLFTALAVGTGTMTPPADVTFWVAVIWLVALPTFGGYGLYWLILKRSGITKVNALMFLMAPVTVIWGVLMFGEPLSLQTVLGLAVALTAVAVVHRGGHASDRTAETAKAAQQKPFPSPCGRARSQVL</sequence>
<protein>
    <submittedName>
        <fullName evidence="9">DMT family transporter</fullName>
    </submittedName>
</protein>
<dbReference type="EMBL" id="BAAAZA010000054">
    <property type="protein sequence ID" value="GAA3903930.1"/>
    <property type="molecule type" value="Genomic_DNA"/>
</dbReference>
<feature type="transmembrane region" description="Helical" evidence="7">
    <location>
        <begin position="29"/>
        <end position="47"/>
    </location>
</feature>
<feature type="transmembrane region" description="Helical" evidence="7">
    <location>
        <begin position="176"/>
        <end position="197"/>
    </location>
</feature>
<dbReference type="RefSeq" id="WP_345554233.1">
    <property type="nucleotide sequence ID" value="NZ_BAAAZA010000054.1"/>
</dbReference>
<evidence type="ECO:0000256" key="1">
    <source>
        <dbReference type="ARBA" id="ARBA00004141"/>
    </source>
</evidence>
<feature type="transmembrane region" description="Helical" evidence="7">
    <location>
        <begin position="242"/>
        <end position="259"/>
    </location>
</feature>
<comment type="subcellular location">
    <subcellularLocation>
        <location evidence="1">Membrane</location>
        <topology evidence="1">Multi-pass membrane protein</topology>
    </subcellularLocation>
</comment>
<feature type="transmembrane region" description="Helical" evidence="7">
    <location>
        <begin position="209"/>
        <end position="230"/>
    </location>
</feature>
<feature type="domain" description="EamA" evidence="8">
    <location>
        <begin position="3"/>
        <end position="137"/>
    </location>
</feature>
<name>A0ABP7LMQ8_9ACTN</name>
<feature type="domain" description="EamA" evidence="8">
    <location>
        <begin position="150"/>
        <end position="283"/>
    </location>
</feature>
<reference evidence="10" key="1">
    <citation type="journal article" date="2019" name="Int. J. Syst. Evol. Microbiol.">
        <title>The Global Catalogue of Microorganisms (GCM) 10K type strain sequencing project: providing services to taxonomists for standard genome sequencing and annotation.</title>
        <authorList>
            <consortium name="The Broad Institute Genomics Platform"/>
            <consortium name="The Broad Institute Genome Sequencing Center for Infectious Disease"/>
            <person name="Wu L."/>
            <person name="Ma J."/>
        </authorList>
    </citation>
    <scope>NUCLEOTIDE SEQUENCE [LARGE SCALE GENOMIC DNA]</scope>
    <source>
        <strain evidence="10">JCM 16578</strain>
    </source>
</reference>
<dbReference type="InterPro" id="IPR050638">
    <property type="entry name" value="AA-Vitamin_Transporters"/>
</dbReference>
<evidence type="ECO:0000259" key="8">
    <source>
        <dbReference type="Pfam" id="PF00892"/>
    </source>
</evidence>
<keyword evidence="4 7" id="KW-1133">Transmembrane helix</keyword>
<keyword evidence="3 7" id="KW-0812">Transmembrane</keyword>